<evidence type="ECO:0000313" key="3">
    <source>
        <dbReference type="Proteomes" id="UP001385951"/>
    </source>
</evidence>
<gene>
    <name evidence="2" type="ORF">QCA50_008500</name>
</gene>
<feature type="compositionally biased region" description="Acidic residues" evidence="1">
    <location>
        <begin position="69"/>
        <end position="83"/>
    </location>
</feature>
<evidence type="ECO:0000313" key="2">
    <source>
        <dbReference type="EMBL" id="KAK7688130.1"/>
    </source>
</evidence>
<name>A0AAW0GAI1_9APHY</name>
<feature type="compositionally biased region" description="Basic and acidic residues" evidence="1">
    <location>
        <begin position="30"/>
        <end position="56"/>
    </location>
</feature>
<protein>
    <submittedName>
        <fullName evidence="2">Uncharacterized protein</fullName>
    </submittedName>
</protein>
<comment type="caution">
    <text evidence="2">The sequence shown here is derived from an EMBL/GenBank/DDBJ whole genome shotgun (WGS) entry which is preliminary data.</text>
</comment>
<sequence length="182" mass="20663">MDNVVDLDDDSKEPMPKIDSTYIPQGEYVQSDHVKEDDKHNEEAIHVSKPDSRVERVQPNGPLRSKNDDDTELNNNDSDDSADNQDRNTCSRARRKQKREERSIEKEVVNTLPINVINTKPQQLAERISGIVLPDRSNQGHDRVPETVDSITFAPGTLVSDYSNFSIPPEGAMVSDQYRWFA</sequence>
<keyword evidence="3" id="KW-1185">Reference proteome</keyword>
<feature type="region of interest" description="Disordered" evidence="1">
    <location>
        <begin position="1"/>
        <end position="104"/>
    </location>
</feature>
<evidence type="ECO:0000256" key="1">
    <source>
        <dbReference type="SAM" id="MobiDB-lite"/>
    </source>
</evidence>
<dbReference type="Proteomes" id="UP001385951">
    <property type="component" value="Unassembled WGS sequence"/>
</dbReference>
<proteinExistence type="predicted"/>
<feature type="compositionally biased region" description="Acidic residues" evidence="1">
    <location>
        <begin position="1"/>
        <end position="11"/>
    </location>
</feature>
<organism evidence="2 3">
    <name type="scientific">Cerrena zonata</name>
    <dbReference type="NCBI Taxonomy" id="2478898"/>
    <lineage>
        <taxon>Eukaryota</taxon>
        <taxon>Fungi</taxon>
        <taxon>Dikarya</taxon>
        <taxon>Basidiomycota</taxon>
        <taxon>Agaricomycotina</taxon>
        <taxon>Agaricomycetes</taxon>
        <taxon>Polyporales</taxon>
        <taxon>Cerrenaceae</taxon>
        <taxon>Cerrena</taxon>
    </lineage>
</organism>
<reference evidence="2 3" key="1">
    <citation type="submission" date="2022-09" db="EMBL/GenBank/DDBJ databases">
        <authorList>
            <person name="Palmer J.M."/>
        </authorList>
    </citation>
    <scope>NUCLEOTIDE SEQUENCE [LARGE SCALE GENOMIC DNA]</scope>
    <source>
        <strain evidence="2 3">DSM 7382</strain>
    </source>
</reference>
<accession>A0AAW0GAI1</accession>
<dbReference type="AlphaFoldDB" id="A0AAW0GAI1"/>
<dbReference type="EMBL" id="JASBNA010000011">
    <property type="protein sequence ID" value="KAK7688130.1"/>
    <property type="molecule type" value="Genomic_DNA"/>
</dbReference>